<evidence type="ECO:0000259" key="8">
    <source>
        <dbReference type="Pfam" id="PF12894"/>
    </source>
</evidence>
<keyword evidence="10" id="KW-1185">Reference proteome</keyword>
<evidence type="ECO:0000313" key="10">
    <source>
        <dbReference type="Proteomes" id="UP000774617"/>
    </source>
</evidence>
<proteinExistence type="inferred from homology"/>
<feature type="domain" description="Anaphase-promoting complex subunit 4-like WD40" evidence="8">
    <location>
        <begin position="68"/>
        <end position="117"/>
    </location>
</feature>
<gene>
    <name evidence="9" type="ORF">B0J12DRAFT_651705</name>
</gene>
<organism evidence="9 10">
    <name type="scientific">Macrophomina phaseolina</name>
    <dbReference type="NCBI Taxonomy" id="35725"/>
    <lineage>
        <taxon>Eukaryota</taxon>
        <taxon>Fungi</taxon>
        <taxon>Dikarya</taxon>
        <taxon>Ascomycota</taxon>
        <taxon>Pezizomycotina</taxon>
        <taxon>Dothideomycetes</taxon>
        <taxon>Dothideomycetes incertae sedis</taxon>
        <taxon>Botryosphaeriales</taxon>
        <taxon>Botryosphaeriaceae</taxon>
        <taxon>Macrophomina</taxon>
    </lineage>
</organism>
<evidence type="ECO:0000256" key="4">
    <source>
        <dbReference type="ARBA" id="ARBA00039238"/>
    </source>
</evidence>
<dbReference type="EMBL" id="JAGTJR010000006">
    <property type="protein sequence ID" value="KAH7058838.1"/>
    <property type="molecule type" value="Genomic_DNA"/>
</dbReference>
<dbReference type="InterPro" id="IPR050505">
    <property type="entry name" value="WDR55/POC1"/>
</dbReference>
<evidence type="ECO:0000256" key="6">
    <source>
        <dbReference type="PROSITE-ProRule" id="PRU00221"/>
    </source>
</evidence>
<dbReference type="SUPFAM" id="SSF50978">
    <property type="entry name" value="WD40 repeat-like"/>
    <property type="match status" value="1"/>
</dbReference>
<dbReference type="SMART" id="SM00320">
    <property type="entry name" value="WD40"/>
    <property type="match status" value="3"/>
</dbReference>
<accession>A0ABQ8GK91</accession>
<feature type="compositionally biased region" description="Acidic residues" evidence="7">
    <location>
        <begin position="364"/>
        <end position="374"/>
    </location>
</feature>
<dbReference type="PANTHER" id="PTHR44019:SF20">
    <property type="entry name" value="WD REPEAT-CONTAINING PROTEIN 55"/>
    <property type="match status" value="1"/>
</dbReference>
<evidence type="ECO:0000256" key="5">
    <source>
        <dbReference type="ARBA" id="ARBA00039514"/>
    </source>
</evidence>
<dbReference type="InterPro" id="IPR001680">
    <property type="entry name" value="WD40_rpt"/>
</dbReference>
<dbReference type="Pfam" id="PF12894">
    <property type="entry name" value="ANAPC4_WD40"/>
    <property type="match status" value="1"/>
</dbReference>
<dbReference type="PROSITE" id="PS50082">
    <property type="entry name" value="WD_REPEATS_2"/>
    <property type="match status" value="1"/>
</dbReference>
<dbReference type="InterPro" id="IPR036322">
    <property type="entry name" value="WD40_repeat_dom_sf"/>
</dbReference>
<comment type="caution">
    <text evidence="9">The sequence shown here is derived from an EMBL/GenBank/DDBJ whole genome shotgun (WGS) entry which is preliminary data.</text>
</comment>
<dbReference type="Gene3D" id="2.130.10.10">
    <property type="entry name" value="YVTN repeat-like/Quinoprotein amine dehydrogenase"/>
    <property type="match status" value="1"/>
</dbReference>
<feature type="compositionally biased region" description="Acidic residues" evidence="7">
    <location>
        <begin position="383"/>
        <end position="399"/>
    </location>
</feature>
<evidence type="ECO:0000256" key="7">
    <source>
        <dbReference type="SAM" id="MobiDB-lite"/>
    </source>
</evidence>
<feature type="region of interest" description="Disordered" evidence="7">
    <location>
        <begin position="363"/>
        <end position="431"/>
    </location>
</feature>
<feature type="compositionally biased region" description="Basic residues" evidence="7">
    <location>
        <begin position="404"/>
        <end position="414"/>
    </location>
</feature>
<dbReference type="Proteomes" id="UP000774617">
    <property type="component" value="Unassembled WGS sequence"/>
</dbReference>
<dbReference type="InterPro" id="IPR024977">
    <property type="entry name" value="Apc4-like_WD40_dom"/>
</dbReference>
<dbReference type="PANTHER" id="PTHR44019">
    <property type="entry name" value="WD REPEAT-CONTAINING PROTEIN 55"/>
    <property type="match status" value="1"/>
</dbReference>
<evidence type="ECO:0000313" key="9">
    <source>
        <dbReference type="EMBL" id="KAH7058838.1"/>
    </source>
</evidence>
<dbReference type="InterPro" id="IPR015943">
    <property type="entry name" value="WD40/YVTN_repeat-like_dom_sf"/>
</dbReference>
<name>A0ABQ8GK91_9PEZI</name>
<evidence type="ECO:0000256" key="1">
    <source>
        <dbReference type="ARBA" id="ARBA00007625"/>
    </source>
</evidence>
<evidence type="ECO:0000256" key="3">
    <source>
        <dbReference type="ARBA" id="ARBA00022737"/>
    </source>
</evidence>
<protein>
    <recommendedName>
        <fullName evidence="4">WD repeat-containing protein JIP5</fullName>
    </recommendedName>
    <alternativeName>
        <fullName evidence="5">WD repeat-containing protein jip5</fullName>
    </alternativeName>
</protein>
<keyword evidence="2 6" id="KW-0853">WD repeat</keyword>
<keyword evidence="3" id="KW-0677">Repeat</keyword>
<evidence type="ECO:0000256" key="2">
    <source>
        <dbReference type="ARBA" id="ARBA00022574"/>
    </source>
</evidence>
<sequence length="431" mass="45278">MFDTICNLPLTSELFAQAIHPTEPLVAVGLSAGHVQTFRLPPVASSDEDDSSIEDAAAASENGFGQIETAWRTRRHKGSCRSLAYSTDGQALYSAGTDGLVKAADSETGTVISKINVPRIGNANLTIDAPALVHALSPQTLLLATDSAALHLFDLRDSNGAGTFSSLRAAATHHPHDDYVSSLTPLPPSAASTSGFSKQWVTTGGSTLAVTDLRRGVLVRSEDQGEELLSSVHMGGLGKKGTSVGEKILVGGSGGVVTLWERGVWDDQDERITVDRGPGGGESLDVMKLLPEGVGPPKTVAVGLGNGLVRFVRIGQNRVVGEISHDETGESVVGLGFDVGGRLITGGGQVLKVWCEKIYGADGRDDDEEEEDAVDGAKRPLDSDDDESGADDSDADSSDEEGRKRRKKRKRGKGKDKSGGKPVVQKFKGLD</sequence>
<reference evidence="9 10" key="1">
    <citation type="journal article" date="2021" name="Nat. Commun.">
        <title>Genetic determinants of endophytism in the Arabidopsis root mycobiome.</title>
        <authorList>
            <person name="Mesny F."/>
            <person name="Miyauchi S."/>
            <person name="Thiergart T."/>
            <person name="Pickel B."/>
            <person name="Atanasova L."/>
            <person name="Karlsson M."/>
            <person name="Huettel B."/>
            <person name="Barry K.W."/>
            <person name="Haridas S."/>
            <person name="Chen C."/>
            <person name="Bauer D."/>
            <person name="Andreopoulos W."/>
            <person name="Pangilinan J."/>
            <person name="LaButti K."/>
            <person name="Riley R."/>
            <person name="Lipzen A."/>
            <person name="Clum A."/>
            <person name="Drula E."/>
            <person name="Henrissat B."/>
            <person name="Kohler A."/>
            <person name="Grigoriev I.V."/>
            <person name="Martin F.M."/>
            <person name="Hacquard S."/>
        </authorList>
    </citation>
    <scope>NUCLEOTIDE SEQUENCE [LARGE SCALE GENOMIC DNA]</scope>
    <source>
        <strain evidence="9 10">MPI-SDFR-AT-0080</strain>
    </source>
</reference>
<feature type="repeat" description="WD" evidence="6">
    <location>
        <begin position="73"/>
        <end position="114"/>
    </location>
</feature>
<comment type="similarity">
    <text evidence="1">Belongs to the WD repeat WDR55 family.</text>
</comment>